<proteinExistence type="predicted"/>
<dbReference type="EMBL" id="JAODUO010000084">
    <property type="protein sequence ID" value="KAK2190290.1"/>
    <property type="molecule type" value="Genomic_DNA"/>
</dbReference>
<accession>A0AAD9P911</accession>
<evidence type="ECO:0000313" key="1">
    <source>
        <dbReference type="EMBL" id="KAK2190290.1"/>
    </source>
</evidence>
<organism evidence="1 2">
    <name type="scientific">Ridgeia piscesae</name>
    <name type="common">Tubeworm</name>
    <dbReference type="NCBI Taxonomy" id="27915"/>
    <lineage>
        <taxon>Eukaryota</taxon>
        <taxon>Metazoa</taxon>
        <taxon>Spiralia</taxon>
        <taxon>Lophotrochozoa</taxon>
        <taxon>Annelida</taxon>
        <taxon>Polychaeta</taxon>
        <taxon>Sedentaria</taxon>
        <taxon>Canalipalpata</taxon>
        <taxon>Sabellida</taxon>
        <taxon>Siboglinidae</taxon>
        <taxon>Ridgeia</taxon>
    </lineage>
</organism>
<reference evidence="1" key="1">
    <citation type="journal article" date="2023" name="Mol. Biol. Evol.">
        <title>Third-Generation Sequencing Reveals the Adaptive Role of the Epigenome in Three Deep-Sea Polychaetes.</title>
        <authorList>
            <person name="Perez M."/>
            <person name="Aroh O."/>
            <person name="Sun Y."/>
            <person name="Lan Y."/>
            <person name="Juniper S.K."/>
            <person name="Young C.R."/>
            <person name="Angers B."/>
            <person name="Qian P.Y."/>
        </authorList>
    </citation>
    <scope>NUCLEOTIDE SEQUENCE</scope>
    <source>
        <strain evidence="1">R07B-5</strain>
    </source>
</reference>
<protein>
    <submittedName>
        <fullName evidence="1">Uncharacterized protein</fullName>
    </submittedName>
</protein>
<gene>
    <name evidence="1" type="ORF">NP493_79g03057</name>
</gene>
<comment type="caution">
    <text evidence="1">The sequence shown here is derived from an EMBL/GenBank/DDBJ whole genome shotgun (WGS) entry which is preliminary data.</text>
</comment>
<evidence type="ECO:0000313" key="2">
    <source>
        <dbReference type="Proteomes" id="UP001209878"/>
    </source>
</evidence>
<name>A0AAD9P911_RIDPI</name>
<dbReference type="Proteomes" id="UP001209878">
    <property type="component" value="Unassembled WGS sequence"/>
</dbReference>
<dbReference type="AlphaFoldDB" id="A0AAD9P911"/>
<sequence length="129" mass="13955">MRHLVAPTGWFVRLYIAGIARQIAGSDTLAVGCGCERTPPQRQSRRLSSTAGLLSKLETVSPVAVAVLHVGHAISARLHLLVATLRVTPVPHLIVVRLAIRLVGKLKTTIQILKTTIQILSTILNHKAH</sequence>
<keyword evidence="2" id="KW-1185">Reference proteome</keyword>